<dbReference type="Proteomes" id="UP000008889">
    <property type="component" value="Chromosome"/>
</dbReference>
<name>G0H3J9_METMI</name>
<evidence type="ECO:0000313" key="1">
    <source>
        <dbReference type="EMBL" id="AEK19389.1"/>
    </source>
</evidence>
<dbReference type="RefSeq" id="WP_013998897.1">
    <property type="nucleotide sequence ID" value="NC_015847.1"/>
</dbReference>
<dbReference type="GeneID" id="10981934"/>
<dbReference type="AlphaFoldDB" id="G0H3J9"/>
<protein>
    <submittedName>
        <fullName evidence="1">Uncharacterized protein</fullName>
    </submittedName>
</protein>
<reference evidence="1 2" key="1">
    <citation type="journal article" date="2011" name="J. Bacteriol.">
        <title>Complete Genome Sequence of a Nonculturable Methanococcus maripaludis Strain Extracted in a Metagenomic Survey of Petroleum Reservoir Fluids.</title>
        <authorList>
            <person name="Wang X."/>
            <person name="Greenfield P."/>
            <person name="Li D."/>
            <person name="Hendry P."/>
            <person name="Volk H."/>
            <person name="Sutherland T.D."/>
        </authorList>
    </citation>
    <scope>NUCLEOTIDE SEQUENCE [LARGE SCALE GENOMIC DNA]</scope>
    <source>
        <strain evidence="1 2">X1</strain>
    </source>
</reference>
<proteinExistence type="predicted"/>
<organism evidence="2">
    <name type="scientific">Methanococcus maripaludis X1</name>
    <dbReference type="NCBI Taxonomy" id="1053692"/>
    <lineage>
        <taxon>Archaea</taxon>
        <taxon>Methanobacteriati</taxon>
        <taxon>Methanobacteriota</taxon>
        <taxon>Methanomada group</taxon>
        <taxon>Methanococci</taxon>
        <taxon>Methanococcales</taxon>
        <taxon>Methanococcaceae</taxon>
        <taxon>Methanococcus</taxon>
    </lineage>
</organism>
<sequence length="61" mass="7123">MESKSVKISKATHKKVVIITLVPGMTQQNLFDEALEEYIEKRPKLKKLIDDAQEVWNRKIL</sequence>
<gene>
    <name evidence="1" type="ORF">GYY_02530</name>
</gene>
<accession>G0H3J9</accession>
<dbReference type="KEGG" id="mmd:GYY_02530"/>
<evidence type="ECO:0000313" key="2">
    <source>
        <dbReference type="Proteomes" id="UP000008889"/>
    </source>
</evidence>
<dbReference type="PATRIC" id="fig|1053692.7.peg.499"/>
<dbReference type="EMBL" id="CP002913">
    <property type="protein sequence ID" value="AEK19389.1"/>
    <property type="molecule type" value="Genomic_DNA"/>
</dbReference>
<dbReference type="HOGENOM" id="CLU_2911537_0_0_2"/>